<dbReference type="PANTHER" id="PTHR35176:SF6">
    <property type="entry name" value="HEME OXYGENASE HI_0854-RELATED"/>
    <property type="match status" value="1"/>
</dbReference>
<dbReference type="SUPFAM" id="SSF50475">
    <property type="entry name" value="FMN-binding split barrel"/>
    <property type="match status" value="1"/>
</dbReference>
<organism evidence="3 4">
    <name type="scientific">Jatrophihabitans cynanchi</name>
    <dbReference type="NCBI Taxonomy" id="2944128"/>
    <lineage>
        <taxon>Bacteria</taxon>
        <taxon>Bacillati</taxon>
        <taxon>Actinomycetota</taxon>
        <taxon>Actinomycetes</taxon>
        <taxon>Jatrophihabitantales</taxon>
        <taxon>Jatrophihabitantaceae</taxon>
        <taxon>Jatrophihabitans</taxon>
    </lineage>
</organism>
<dbReference type="RefSeq" id="WP_269442625.1">
    <property type="nucleotide sequence ID" value="NZ_CP097463.1"/>
</dbReference>
<evidence type="ECO:0000259" key="2">
    <source>
        <dbReference type="Pfam" id="PF01243"/>
    </source>
</evidence>
<dbReference type="EMBL" id="CP097463">
    <property type="protein sequence ID" value="WAX56097.1"/>
    <property type="molecule type" value="Genomic_DNA"/>
</dbReference>
<keyword evidence="1" id="KW-0560">Oxidoreductase</keyword>
<dbReference type="PANTHER" id="PTHR35176">
    <property type="entry name" value="HEME OXYGENASE HI_0854-RELATED"/>
    <property type="match status" value="1"/>
</dbReference>
<dbReference type="Proteomes" id="UP001164693">
    <property type="component" value="Chromosome"/>
</dbReference>
<proteinExistence type="predicted"/>
<evidence type="ECO:0000313" key="3">
    <source>
        <dbReference type="EMBL" id="WAX56097.1"/>
    </source>
</evidence>
<evidence type="ECO:0000313" key="4">
    <source>
        <dbReference type="Proteomes" id="UP001164693"/>
    </source>
</evidence>
<feature type="domain" description="Pyridoxamine 5'-phosphate oxidase N-terminal" evidence="2">
    <location>
        <begin position="18"/>
        <end position="147"/>
    </location>
</feature>
<dbReference type="Pfam" id="PF01243">
    <property type="entry name" value="PNPOx_N"/>
    <property type="match status" value="1"/>
</dbReference>
<reference evidence="3" key="1">
    <citation type="submission" date="2022-05" db="EMBL/GenBank/DDBJ databases">
        <title>Jatrophihabitans sp. SB3-54 whole genome sequence.</title>
        <authorList>
            <person name="Suh M.K."/>
            <person name="Eom M.K."/>
            <person name="Kim J.S."/>
            <person name="Kim H.S."/>
            <person name="Do H.E."/>
            <person name="Shin Y.K."/>
            <person name="Lee J.-S."/>
        </authorList>
    </citation>
    <scope>NUCLEOTIDE SEQUENCE</scope>
    <source>
        <strain evidence="3">SB3-54</strain>
    </source>
</reference>
<protein>
    <submittedName>
        <fullName evidence="3">Pyridoxamine 5'-phosphate oxidase family protein</fullName>
    </submittedName>
</protein>
<evidence type="ECO:0000256" key="1">
    <source>
        <dbReference type="ARBA" id="ARBA00023002"/>
    </source>
</evidence>
<sequence length="155" mass="17263">MTGPLRPQKRGRTIAMTPAELDEFLDTQRTCRVATVGLDGPHATPLWFYWDGASVWLYSITGAQRWADLVRDPRIGVTVDAGEEYFELRGVEITGRVEVVGEVPRTGEPNPELAAVETAFFGKYFGGAVFHDGRHAWLRVTPVKIASWDFRKLGG</sequence>
<dbReference type="Gene3D" id="2.30.110.10">
    <property type="entry name" value="Electron Transport, Fmn-binding Protein, Chain A"/>
    <property type="match status" value="1"/>
</dbReference>
<dbReference type="InterPro" id="IPR052019">
    <property type="entry name" value="F420H2_bilvrd_red/Heme_oxyg"/>
</dbReference>
<name>A0ABY7JU67_9ACTN</name>
<gene>
    <name evidence="3" type="ORF">M6B22_16355</name>
</gene>
<accession>A0ABY7JU67</accession>
<dbReference type="InterPro" id="IPR011576">
    <property type="entry name" value="Pyridox_Oxase_N"/>
</dbReference>
<dbReference type="InterPro" id="IPR012349">
    <property type="entry name" value="Split_barrel_FMN-bd"/>
</dbReference>
<keyword evidence="4" id="KW-1185">Reference proteome</keyword>